<dbReference type="EMBL" id="QUSX01000005">
    <property type="protein sequence ID" value="RRQ47482.1"/>
    <property type="molecule type" value="Genomic_DNA"/>
</dbReference>
<dbReference type="GO" id="GO:0030655">
    <property type="term" value="P:beta-lactam antibiotic catabolic process"/>
    <property type="evidence" value="ECO:0007669"/>
    <property type="project" value="InterPro"/>
</dbReference>
<dbReference type="OrthoDB" id="1884322at2"/>
<dbReference type="AlphaFoldDB" id="A0A3R8RK48"/>
<evidence type="ECO:0000313" key="3">
    <source>
        <dbReference type="Proteomes" id="UP000286990"/>
    </source>
</evidence>
<dbReference type="GO" id="GO:0008800">
    <property type="term" value="F:beta-lactamase activity"/>
    <property type="evidence" value="ECO:0007669"/>
    <property type="project" value="InterPro"/>
</dbReference>
<dbReference type="InterPro" id="IPR045155">
    <property type="entry name" value="Beta-lactam_cat"/>
</dbReference>
<keyword evidence="3" id="KW-1185">Reference proteome</keyword>
<proteinExistence type="predicted"/>
<reference evidence="3" key="1">
    <citation type="submission" date="2018-08" db="EMBL/GenBank/DDBJ databases">
        <authorList>
            <person name="Khan S.A."/>
            <person name="J S.E."/>
        </authorList>
    </citation>
    <scope>NUCLEOTIDE SEQUENCE [LARGE SCALE GENOMIC DNA]</scope>
    <source>
        <strain evidence="3">PoM-212</strain>
    </source>
</reference>
<gene>
    <name evidence="2" type="ORF">DZC72_17225</name>
</gene>
<organism evidence="2 3">
    <name type="scientific">Maribacter algicola</name>
    <dbReference type="NCBI Taxonomy" id="2498892"/>
    <lineage>
        <taxon>Bacteria</taxon>
        <taxon>Pseudomonadati</taxon>
        <taxon>Bacteroidota</taxon>
        <taxon>Flavobacteriia</taxon>
        <taxon>Flavobacteriales</taxon>
        <taxon>Flavobacteriaceae</taxon>
        <taxon>Maribacter</taxon>
    </lineage>
</organism>
<sequence length="386" mass="44603">MLKTRYTLGLFSKIICWVSIGTYFSCSHKPMNENILEVALSSKNPKIKGVMDSLDQYELQIRYTKIDRKNDSIFFTDYDFQVDENVYFYPASTVKFPIAVLGLERLNETDTLNREVRYYVEGDTLESTFSKDIVQVFTVSDNLANNRLVELLGQDAINESLQKKGIGPVRISHRLGYHSEDLKTKPLIIYMNDSTTSITIPSINTAPKPLSLKEIRKGKGYYEDGALKQEPFDFSLKNYYPITAQHAVLKRVIFPDEFSPKQQFNLSQEQRQFLLEAMKTLPRSAGYDPMEYYDGYCKFFMYGDTKDTIPSYMEIYNKVGFAYGTLTDCAYINDTKNKVDFMLTATILVNKDGIFNDDAYEYDEIGIPFLAELGREIHRLELERTR</sequence>
<dbReference type="Proteomes" id="UP000286990">
    <property type="component" value="Unassembled WGS sequence"/>
</dbReference>
<name>A0A3R8RK48_9FLAO</name>
<evidence type="ECO:0000259" key="1">
    <source>
        <dbReference type="Pfam" id="PF13354"/>
    </source>
</evidence>
<protein>
    <recommendedName>
        <fullName evidence="1">Beta-lactamase class A catalytic domain-containing protein</fullName>
    </recommendedName>
</protein>
<reference evidence="3" key="2">
    <citation type="submission" date="2018-12" db="EMBL/GenBank/DDBJ databases">
        <title>Maribacter lutimaris sp. nov., isolated from marine sediment.</title>
        <authorList>
            <person name="Kim K.K."/>
        </authorList>
    </citation>
    <scope>NUCLEOTIDE SEQUENCE [LARGE SCALE GENOMIC DNA]</scope>
    <source>
        <strain evidence="3">PoM-212</strain>
    </source>
</reference>
<feature type="domain" description="Beta-lactamase class A catalytic" evidence="1">
    <location>
        <begin position="79"/>
        <end position="337"/>
    </location>
</feature>
<dbReference type="Pfam" id="PF13354">
    <property type="entry name" value="Beta-lactamase2"/>
    <property type="match status" value="1"/>
</dbReference>
<comment type="caution">
    <text evidence="2">The sequence shown here is derived from an EMBL/GenBank/DDBJ whole genome shotgun (WGS) entry which is preliminary data.</text>
</comment>
<dbReference type="Gene3D" id="3.40.710.10">
    <property type="entry name" value="DD-peptidase/beta-lactamase superfamily"/>
    <property type="match status" value="1"/>
</dbReference>
<accession>A0A3R8RK48</accession>
<dbReference type="InterPro" id="IPR012338">
    <property type="entry name" value="Beta-lactam/transpept-like"/>
</dbReference>
<evidence type="ECO:0000313" key="2">
    <source>
        <dbReference type="EMBL" id="RRQ47482.1"/>
    </source>
</evidence>
<dbReference type="SUPFAM" id="SSF56601">
    <property type="entry name" value="beta-lactamase/transpeptidase-like"/>
    <property type="match status" value="1"/>
</dbReference>